<protein>
    <recommendedName>
        <fullName evidence="6">Aminopeptidase</fullName>
    </recommendedName>
</protein>
<dbReference type="InterPro" id="IPR004134">
    <property type="entry name" value="Peptidase_C1B"/>
</dbReference>
<evidence type="ECO:0000313" key="10">
    <source>
        <dbReference type="Proteomes" id="UP000030588"/>
    </source>
</evidence>
<dbReference type="PANTHER" id="PTHR10363">
    <property type="entry name" value="BLEOMYCIN HYDROLASE"/>
    <property type="match status" value="1"/>
</dbReference>
<sequence length="446" mass="51344">MMEGLSERDIETFAEKVYGTNENKALRDAILANGINGSTLNSNAIISMNDIFSEEIETGKVANQKKSGRCWIFAALNTFRHRMSAQLNIKDFELSQNYMMFWDKLEKSNFFLESILKTLDEQLEDRLVSWLLTTPQQDGGQWDMLVSLVKKYGVVPKQAMPESYQSSNSSDLNSILNAKLRECALVLRRMHEEGKAENKLQEAKLDMLADIYKILVFLLGEPPKTFDFEYRDEEGKFHREINLTPQTFFEKYVGINLDDYVSIINAPTKDKPFGKTFTVKFLGNVIDGRQLKYLNVDIQTLKSLAIKQIKDGETVWFGSDVARYSDRKIGILDPELFDYEEAFGTHFNLTKAERLDYKESSLTHAMVLTGVNLIDGEPNRWKVENSWGEDVGNKGYFVMSDKWMDEYTYQIVVNKKYLSKELVKAYNQEPIQLQPWDPMGSLAIVK</sequence>
<accession>A0A0A6VA49</accession>
<keyword evidence="5 6" id="KW-0788">Thiol protease</keyword>
<dbReference type="FunFam" id="3.90.70.10:FF:000091">
    <property type="entry name" value="Aminopeptidase C"/>
    <property type="match status" value="1"/>
</dbReference>
<dbReference type="GO" id="GO:0005737">
    <property type="term" value="C:cytoplasm"/>
    <property type="evidence" value="ECO:0007669"/>
    <property type="project" value="TreeGrafter"/>
</dbReference>
<name>A0A0A6VA49_9BACI</name>
<dbReference type="CDD" id="cd00585">
    <property type="entry name" value="Peptidase_C1B"/>
    <property type="match status" value="1"/>
</dbReference>
<evidence type="ECO:0000256" key="2">
    <source>
        <dbReference type="ARBA" id="ARBA00022438"/>
    </source>
</evidence>
<evidence type="ECO:0000256" key="5">
    <source>
        <dbReference type="ARBA" id="ARBA00022807"/>
    </source>
</evidence>
<dbReference type="AlphaFoldDB" id="A0A0A6VA49"/>
<dbReference type="Proteomes" id="UP000030588">
    <property type="component" value="Unassembled WGS sequence"/>
</dbReference>
<reference evidence="9 11" key="3">
    <citation type="submission" date="2020-03" db="EMBL/GenBank/DDBJ databases">
        <title>Bacillus aquiflavi sp. nov., isolated from yellow water of strong flavor Chinese baijiu in Yibin region of China.</title>
        <authorList>
            <person name="Xie J."/>
        </authorList>
    </citation>
    <scope>NUCLEOTIDE SEQUENCE [LARGE SCALE GENOMIC DNA]</scope>
    <source>
        <strain evidence="9 11">Gsoil 114</strain>
    </source>
</reference>
<reference evidence="9 11" key="2">
    <citation type="submission" date="2020-02" db="EMBL/GenBank/DDBJ databases">
        <authorList>
            <person name="Feng H."/>
        </authorList>
    </citation>
    <scope>NUCLEOTIDE SEQUENCE [LARGE SCALE GENOMIC DNA]</scope>
    <source>
        <strain evidence="9 11">Gsoil 114</strain>
    </source>
</reference>
<feature type="active site" evidence="7">
    <location>
        <position position="364"/>
    </location>
</feature>
<dbReference type="InterPro" id="IPR000169">
    <property type="entry name" value="Pept_cys_AS"/>
</dbReference>
<dbReference type="PANTHER" id="PTHR10363:SF2">
    <property type="entry name" value="BLEOMYCIN HYDROLASE"/>
    <property type="match status" value="1"/>
</dbReference>
<dbReference type="GO" id="GO:0070005">
    <property type="term" value="F:cysteine-type aminopeptidase activity"/>
    <property type="evidence" value="ECO:0007669"/>
    <property type="project" value="InterPro"/>
</dbReference>
<feature type="active site" evidence="7">
    <location>
        <position position="70"/>
    </location>
</feature>
<evidence type="ECO:0000313" key="8">
    <source>
        <dbReference type="EMBL" id="KHD85095.1"/>
    </source>
</evidence>
<dbReference type="Gene3D" id="3.90.70.10">
    <property type="entry name" value="Cysteine proteinases"/>
    <property type="match status" value="1"/>
</dbReference>
<dbReference type="PIRSF" id="PIRSF005700">
    <property type="entry name" value="PepC"/>
    <property type="match status" value="1"/>
</dbReference>
<dbReference type="InterPro" id="IPR025660">
    <property type="entry name" value="Pept_his_AS"/>
</dbReference>
<keyword evidence="2 6" id="KW-0031">Aminopeptidase</keyword>
<proteinExistence type="inferred from homology"/>
<comment type="caution">
    <text evidence="8">The sequence shown here is derived from an EMBL/GenBank/DDBJ whole genome shotgun (WGS) entry which is preliminary data.</text>
</comment>
<dbReference type="RefSeq" id="WP_025729644.1">
    <property type="nucleotide sequence ID" value="NZ_JAAIWK010000003.1"/>
</dbReference>
<dbReference type="SUPFAM" id="SSF54001">
    <property type="entry name" value="Cysteine proteinases"/>
    <property type="match status" value="1"/>
</dbReference>
<dbReference type="GO" id="GO:0043418">
    <property type="term" value="P:homocysteine catabolic process"/>
    <property type="evidence" value="ECO:0007669"/>
    <property type="project" value="TreeGrafter"/>
</dbReference>
<evidence type="ECO:0000313" key="9">
    <source>
        <dbReference type="EMBL" id="NEY18930.1"/>
    </source>
</evidence>
<reference evidence="8 10" key="1">
    <citation type="submission" date="2014-10" db="EMBL/GenBank/DDBJ databases">
        <title>Draft genome of phytase producing Bacillus ginsengihumi strain M2.11.</title>
        <authorList>
            <person name="Toymentseva A."/>
            <person name="Boulygina E.A."/>
            <person name="Kazakov S.V."/>
            <person name="Kayumov I."/>
            <person name="Suleimanova A.D."/>
            <person name="Mardanova A.M."/>
            <person name="Maria S.N."/>
            <person name="Sergey M.Y."/>
            <person name="Sharipova M.R."/>
        </authorList>
    </citation>
    <scope>NUCLEOTIDE SEQUENCE [LARGE SCALE GENOMIC DNA]</scope>
    <source>
        <strain evidence="8 10">M2.11</strain>
    </source>
</reference>
<dbReference type="Proteomes" id="UP000476934">
    <property type="component" value="Unassembled WGS sequence"/>
</dbReference>
<dbReference type="GO" id="GO:0006508">
    <property type="term" value="P:proteolysis"/>
    <property type="evidence" value="ECO:0007669"/>
    <property type="project" value="UniProtKB-KW"/>
</dbReference>
<comment type="similarity">
    <text evidence="6">Belongs to the peptidase C1 family.</text>
</comment>
<dbReference type="InterPro" id="IPR038765">
    <property type="entry name" value="Papain-like_cys_pep_sf"/>
</dbReference>
<keyword evidence="3 6" id="KW-0645">Protease</keyword>
<dbReference type="OrthoDB" id="1111399at2"/>
<evidence type="ECO:0000256" key="6">
    <source>
        <dbReference type="PIRNR" id="PIRNR005700"/>
    </source>
</evidence>
<dbReference type="GO" id="GO:0004197">
    <property type="term" value="F:cysteine-type endopeptidase activity"/>
    <property type="evidence" value="ECO:0007669"/>
    <property type="project" value="UniProtKB-EC"/>
</dbReference>
<comment type="catalytic activity">
    <reaction evidence="1">
        <text>Inactivates bleomycin B2 (a cytotoxic glycometallopeptide) by hydrolysis of a carboxyamide bond of beta-aminoalanine, but also shows general aminopeptidase activity. The specificity varies somewhat with source, but amino acid arylamides of Met, Leu and Ala are preferred.</text>
        <dbReference type="EC" id="3.4.22.40"/>
    </reaction>
</comment>
<dbReference type="EMBL" id="JRUN01000032">
    <property type="protein sequence ID" value="KHD85095.1"/>
    <property type="molecule type" value="Genomic_DNA"/>
</dbReference>
<dbReference type="EMBL" id="JAAIWK010000003">
    <property type="protein sequence ID" value="NEY18930.1"/>
    <property type="molecule type" value="Genomic_DNA"/>
</dbReference>
<evidence type="ECO:0000256" key="7">
    <source>
        <dbReference type="PIRSR" id="PIRSR005700-1"/>
    </source>
</evidence>
<gene>
    <name evidence="9" type="ORF">G4D61_02965</name>
    <name evidence="8" type="ORF">NG54_11380</name>
</gene>
<dbReference type="Pfam" id="PF03051">
    <property type="entry name" value="Peptidase_C1_2"/>
    <property type="match status" value="1"/>
</dbReference>
<organism evidence="8 10">
    <name type="scientific">Heyndrickxia ginsengihumi</name>
    <dbReference type="NCBI Taxonomy" id="363870"/>
    <lineage>
        <taxon>Bacteria</taxon>
        <taxon>Bacillati</taxon>
        <taxon>Bacillota</taxon>
        <taxon>Bacilli</taxon>
        <taxon>Bacillales</taxon>
        <taxon>Bacillaceae</taxon>
        <taxon>Heyndrickxia</taxon>
    </lineage>
</organism>
<evidence type="ECO:0000256" key="3">
    <source>
        <dbReference type="ARBA" id="ARBA00022670"/>
    </source>
</evidence>
<dbReference type="STRING" id="363870.NG54_11380"/>
<evidence type="ECO:0000256" key="1">
    <source>
        <dbReference type="ARBA" id="ARBA00000423"/>
    </source>
</evidence>
<keyword evidence="11" id="KW-1185">Reference proteome</keyword>
<evidence type="ECO:0000256" key="4">
    <source>
        <dbReference type="ARBA" id="ARBA00022801"/>
    </source>
</evidence>
<keyword evidence="4 6" id="KW-0378">Hydrolase</keyword>
<dbReference type="PROSITE" id="PS00639">
    <property type="entry name" value="THIOL_PROTEASE_HIS"/>
    <property type="match status" value="1"/>
</dbReference>
<evidence type="ECO:0000313" key="11">
    <source>
        <dbReference type="Proteomes" id="UP000476934"/>
    </source>
</evidence>
<feature type="active site" evidence="7">
    <location>
        <position position="385"/>
    </location>
</feature>
<dbReference type="PROSITE" id="PS00139">
    <property type="entry name" value="THIOL_PROTEASE_CYS"/>
    <property type="match status" value="1"/>
</dbReference>
<dbReference type="GO" id="GO:0009636">
    <property type="term" value="P:response to toxic substance"/>
    <property type="evidence" value="ECO:0007669"/>
    <property type="project" value="TreeGrafter"/>
</dbReference>